<gene>
    <name evidence="2" type="ORF">AAT19DRAFT_14494</name>
</gene>
<dbReference type="Proteomes" id="UP000239560">
    <property type="component" value="Unassembled WGS sequence"/>
</dbReference>
<organism evidence="2 3">
    <name type="scientific">Rhodotorula toruloides</name>
    <name type="common">Yeast</name>
    <name type="synonym">Rhodosporidium toruloides</name>
    <dbReference type="NCBI Taxonomy" id="5286"/>
    <lineage>
        <taxon>Eukaryota</taxon>
        <taxon>Fungi</taxon>
        <taxon>Dikarya</taxon>
        <taxon>Basidiomycota</taxon>
        <taxon>Pucciniomycotina</taxon>
        <taxon>Microbotryomycetes</taxon>
        <taxon>Sporidiobolales</taxon>
        <taxon>Sporidiobolaceae</taxon>
        <taxon>Rhodotorula</taxon>
    </lineage>
</organism>
<dbReference type="EMBL" id="LCTV02000006">
    <property type="protein sequence ID" value="PRQ74141.1"/>
    <property type="molecule type" value="Genomic_DNA"/>
</dbReference>
<comment type="caution">
    <text evidence="2">The sequence shown here is derived from an EMBL/GenBank/DDBJ whole genome shotgun (WGS) entry which is preliminary data.</text>
</comment>
<accession>A0A2T0A7Y4</accession>
<reference evidence="2 3" key="1">
    <citation type="journal article" date="2018" name="Elife">
        <title>Functional genomics of lipid metabolism in the oleaginous yeast Rhodosporidium toruloides.</title>
        <authorList>
            <person name="Coradetti S.T."/>
            <person name="Pinel D."/>
            <person name="Geiselman G."/>
            <person name="Ito M."/>
            <person name="Mondo S."/>
            <person name="Reilly M.C."/>
            <person name="Cheng Y.F."/>
            <person name="Bauer S."/>
            <person name="Grigoriev I."/>
            <person name="Gladden J.M."/>
            <person name="Simmons B.A."/>
            <person name="Brem R."/>
            <person name="Arkin A.P."/>
            <person name="Skerker J.M."/>
        </authorList>
    </citation>
    <scope>NUCLEOTIDE SEQUENCE [LARGE SCALE GENOMIC DNA]</scope>
    <source>
        <strain evidence="2 3">NBRC 0880</strain>
    </source>
</reference>
<feature type="region of interest" description="Disordered" evidence="1">
    <location>
        <begin position="38"/>
        <end position="60"/>
    </location>
</feature>
<protein>
    <submittedName>
        <fullName evidence="2">Uncharacterized protein</fullName>
    </submittedName>
</protein>
<evidence type="ECO:0000313" key="3">
    <source>
        <dbReference type="Proteomes" id="UP000239560"/>
    </source>
</evidence>
<proteinExistence type="predicted"/>
<name>A0A2T0A7Y4_RHOTO</name>
<evidence type="ECO:0000313" key="2">
    <source>
        <dbReference type="EMBL" id="PRQ74141.1"/>
    </source>
</evidence>
<dbReference type="AlphaFoldDB" id="A0A2T0A7Y4"/>
<sequence>MIGNTLWLATSTFAVSKMGSQDTDFLLVHWKALHRSQQSPTGLSDWGKGQGRDAGTPSPGMSAVFEHMPLALRRSVPPQRGQLLVCPLFNNASCSLLGQPPCQVQTPTQLSNFGSPGSRTNAQLPLSTLALWTEHKRAMCVHWDEEWHRSSVCWQFFAVTQLASRCASYYVSLS</sequence>
<evidence type="ECO:0000256" key="1">
    <source>
        <dbReference type="SAM" id="MobiDB-lite"/>
    </source>
</evidence>